<gene>
    <name evidence="2" type="ORF">HPP92_023971</name>
</gene>
<dbReference type="PANTHER" id="PTHR48099">
    <property type="entry name" value="C-1-TETRAHYDROFOLATE SYNTHASE, CYTOPLASMIC-RELATED"/>
    <property type="match status" value="1"/>
</dbReference>
<dbReference type="Pfam" id="PF02882">
    <property type="entry name" value="THF_DHG_CYH_C"/>
    <property type="match status" value="1"/>
</dbReference>
<proteinExistence type="predicted"/>
<dbReference type="GO" id="GO:0004477">
    <property type="term" value="F:methenyltetrahydrofolate cyclohydrolase activity"/>
    <property type="evidence" value="ECO:0007669"/>
    <property type="project" value="TreeGrafter"/>
</dbReference>
<dbReference type="SUPFAM" id="SSF51735">
    <property type="entry name" value="NAD(P)-binding Rossmann-fold domains"/>
    <property type="match status" value="1"/>
</dbReference>
<dbReference type="InterPro" id="IPR000672">
    <property type="entry name" value="THF_DH/CycHdrlase"/>
</dbReference>
<evidence type="ECO:0000259" key="1">
    <source>
        <dbReference type="Pfam" id="PF02882"/>
    </source>
</evidence>
<dbReference type="EMBL" id="JADCNM010000013">
    <property type="protein sequence ID" value="KAG0456183.1"/>
    <property type="molecule type" value="Genomic_DNA"/>
</dbReference>
<dbReference type="AlphaFoldDB" id="A0A835PRW6"/>
<organism evidence="2 3">
    <name type="scientific">Vanilla planifolia</name>
    <name type="common">Vanilla</name>
    <dbReference type="NCBI Taxonomy" id="51239"/>
    <lineage>
        <taxon>Eukaryota</taxon>
        <taxon>Viridiplantae</taxon>
        <taxon>Streptophyta</taxon>
        <taxon>Embryophyta</taxon>
        <taxon>Tracheophyta</taxon>
        <taxon>Spermatophyta</taxon>
        <taxon>Magnoliopsida</taxon>
        <taxon>Liliopsida</taxon>
        <taxon>Asparagales</taxon>
        <taxon>Orchidaceae</taxon>
        <taxon>Vanilloideae</taxon>
        <taxon>Vanilleae</taxon>
        <taxon>Vanilla</taxon>
    </lineage>
</organism>
<dbReference type="OrthoDB" id="5126881at2759"/>
<dbReference type="Gene3D" id="3.40.50.720">
    <property type="entry name" value="NAD(P)-binding Rossmann-like Domain"/>
    <property type="match status" value="1"/>
</dbReference>
<accession>A0A835PRW6</accession>
<dbReference type="GO" id="GO:0004488">
    <property type="term" value="F:methylenetetrahydrofolate dehydrogenase (NADP+) activity"/>
    <property type="evidence" value="ECO:0007669"/>
    <property type="project" value="InterPro"/>
</dbReference>
<comment type="caution">
    <text evidence="2">The sequence shown here is derived from an EMBL/GenBank/DDBJ whole genome shotgun (WGS) entry which is preliminary data.</text>
</comment>
<sequence length="128" mass="13761">MVVFGGVRSNRLREWKQASCNSKCDSCSPKNPEDISREADIIISAAGVPNLVRRNWIKRGAIVIDVGTNPIEDPNSEHGYYLTGDVCYEEALQLVSAITPVPGGVGPVTIAMLLSNTLDSAKRAFGLS</sequence>
<evidence type="ECO:0000313" key="2">
    <source>
        <dbReference type="EMBL" id="KAG0456183.1"/>
    </source>
</evidence>
<dbReference type="InterPro" id="IPR020631">
    <property type="entry name" value="THF_DH/CycHdrlase_NAD-bd_dom"/>
</dbReference>
<dbReference type="PANTHER" id="PTHR48099:SF10">
    <property type="entry name" value="BIFUNCTIONAL PROTEIN FOLD 1, MITOCHONDRIAL"/>
    <property type="match status" value="1"/>
</dbReference>
<dbReference type="Proteomes" id="UP000639772">
    <property type="component" value="Chromosome 13"/>
</dbReference>
<protein>
    <recommendedName>
        <fullName evidence="1">Tetrahydrofolate dehydrogenase/cyclohydrolase NAD(P)-binding domain-containing protein</fullName>
    </recommendedName>
</protein>
<dbReference type="GO" id="GO:0005829">
    <property type="term" value="C:cytosol"/>
    <property type="evidence" value="ECO:0007669"/>
    <property type="project" value="TreeGrafter"/>
</dbReference>
<dbReference type="InterPro" id="IPR036291">
    <property type="entry name" value="NAD(P)-bd_dom_sf"/>
</dbReference>
<evidence type="ECO:0000313" key="3">
    <source>
        <dbReference type="Proteomes" id="UP000639772"/>
    </source>
</evidence>
<feature type="domain" description="Tetrahydrofolate dehydrogenase/cyclohydrolase NAD(P)-binding" evidence="1">
    <location>
        <begin position="24"/>
        <end position="124"/>
    </location>
</feature>
<reference evidence="2 3" key="1">
    <citation type="journal article" date="2020" name="Nat. Food">
        <title>A phased Vanilla planifolia genome enables genetic improvement of flavour and production.</title>
        <authorList>
            <person name="Hasing T."/>
            <person name="Tang H."/>
            <person name="Brym M."/>
            <person name="Khazi F."/>
            <person name="Huang T."/>
            <person name="Chambers A.H."/>
        </authorList>
    </citation>
    <scope>NUCLEOTIDE SEQUENCE [LARGE SCALE GENOMIC DNA]</scope>
    <source>
        <tissue evidence="2">Leaf</tissue>
    </source>
</reference>
<name>A0A835PRW6_VANPL</name>
<dbReference type="PRINTS" id="PR00085">
    <property type="entry name" value="THFDHDRGNASE"/>
</dbReference>
<dbReference type="GO" id="GO:0035999">
    <property type="term" value="P:tetrahydrofolate interconversion"/>
    <property type="evidence" value="ECO:0007669"/>
    <property type="project" value="TreeGrafter"/>
</dbReference>